<dbReference type="PRINTS" id="PR00087">
    <property type="entry name" value="LIPOXYGENASE"/>
</dbReference>
<dbReference type="AlphaFoldDB" id="A0A388LZ91"/>
<evidence type="ECO:0000256" key="4">
    <source>
        <dbReference type="SAM" id="MobiDB-lite"/>
    </source>
</evidence>
<dbReference type="InterPro" id="IPR013819">
    <property type="entry name" value="LipOase_C"/>
</dbReference>
<evidence type="ECO:0000256" key="1">
    <source>
        <dbReference type="ARBA" id="ARBA00022723"/>
    </source>
</evidence>
<dbReference type="OMA" id="RRISEWH"/>
<keyword evidence="1" id="KW-0479">Metal-binding</keyword>
<dbReference type="STRING" id="69332.A0A388LZ91"/>
<dbReference type="Gene3D" id="1.20.245.10">
    <property type="entry name" value="Lipoxygenase-1, Domain 5"/>
    <property type="match status" value="1"/>
</dbReference>
<dbReference type="Pfam" id="PF00305">
    <property type="entry name" value="Lipoxygenase"/>
    <property type="match status" value="1"/>
</dbReference>
<proteinExistence type="predicted"/>
<dbReference type="Gramene" id="GBG87573">
    <property type="protein sequence ID" value="GBG87573"/>
    <property type="gene ID" value="CBR_g45631"/>
</dbReference>
<evidence type="ECO:0000313" key="6">
    <source>
        <dbReference type="EMBL" id="GBG87573.1"/>
    </source>
</evidence>
<dbReference type="OrthoDB" id="407298at2759"/>
<evidence type="ECO:0000259" key="5">
    <source>
        <dbReference type="PROSITE" id="PS51393"/>
    </source>
</evidence>
<gene>
    <name evidence="6" type="ORF">CBR_g45631</name>
</gene>
<dbReference type="InterPro" id="IPR036226">
    <property type="entry name" value="LipOase_C_sf"/>
</dbReference>
<keyword evidence="3" id="KW-0560">Oxidoreductase</keyword>
<dbReference type="Proteomes" id="UP000265515">
    <property type="component" value="Unassembled WGS sequence"/>
</dbReference>
<keyword evidence="2" id="KW-0223">Dioxygenase</keyword>
<accession>A0A388LZ91</accession>
<evidence type="ECO:0000313" key="7">
    <source>
        <dbReference type="Proteomes" id="UP000265515"/>
    </source>
</evidence>
<evidence type="ECO:0000256" key="3">
    <source>
        <dbReference type="ARBA" id="ARBA00023002"/>
    </source>
</evidence>
<feature type="domain" description="Lipoxygenase" evidence="5">
    <location>
        <begin position="287"/>
        <end position="899"/>
    </location>
</feature>
<feature type="region of interest" description="Disordered" evidence="4">
    <location>
        <begin position="93"/>
        <end position="116"/>
    </location>
</feature>
<organism evidence="6 7">
    <name type="scientific">Chara braunii</name>
    <name type="common">Braun's stonewort</name>
    <dbReference type="NCBI Taxonomy" id="69332"/>
    <lineage>
        <taxon>Eukaryota</taxon>
        <taxon>Viridiplantae</taxon>
        <taxon>Streptophyta</taxon>
        <taxon>Charophyceae</taxon>
        <taxon>Charales</taxon>
        <taxon>Characeae</taxon>
        <taxon>Chara</taxon>
    </lineage>
</organism>
<dbReference type="EMBL" id="BFEA01000620">
    <property type="protein sequence ID" value="GBG87573.1"/>
    <property type="molecule type" value="Genomic_DNA"/>
</dbReference>
<keyword evidence="7" id="KW-1185">Reference proteome</keyword>
<dbReference type="GO" id="GO:0016702">
    <property type="term" value="F:oxidoreductase activity, acting on single donors with incorporation of molecular oxygen, incorporation of two atoms of oxygen"/>
    <property type="evidence" value="ECO:0007669"/>
    <property type="project" value="InterPro"/>
</dbReference>
<reference evidence="6 7" key="1">
    <citation type="journal article" date="2018" name="Cell">
        <title>The Chara Genome: Secondary Complexity and Implications for Plant Terrestrialization.</title>
        <authorList>
            <person name="Nishiyama T."/>
            <person name="Sakayama H."/>
            <person name="Vries J.D."/>
            <person name="Buschmann H."/>
            <person name="Saint-Marcoux D."/>
            <person name="Ullrich K.K."/>
            <person name="Haas F.B."/>
            <person name="Vanderstraeten L."/>
            <person name="Becker D."/>
            <person name="Lang D."/>
            <person name="Vosolsobe S."/>
            <person name="Rombauts S."/>
            <person name="Wilhelmsson P.K.I."/>
            <person name="Janitza P."/>
            <person name="Kern R."/>
            <person name="Heyl A."/>
            <person name="Rumpler F."/>
            <person name="Villalobos L.I.A.C."/>
            <person name="Clay J.M."/>
            <person name="Skokan R."/>
            <person name="Toyoda A."/>
            <person name="Suzuki Y."/>
            <person name="Kagoshima H."/>
            <person name="Schijlen E."/>
            <person name="Tajeshwar N."/>
            <person name="Catarino B."/>
            <person name="Hetherington A.J."/>
            <person name="Saltykova A."/>
            <person name="Bonnot C."/>
            <person name="Breuninger H."/>
            <person name="Symeonidi A."/>
            <person name="Radhakrishnan G.V."/>
            <person name="Van Nieuwerburgh F."/>
            <person name="Deforce D."/>
            <person name="Chang C."/>
            <person name="Karol K.G."/>
            <person name="Hedrich R."/>
            <person name="Ulvskov P."/>
            <person name="Glockner G."/>
            <person name="Delwiche C.F."/>
            <person name="Petrasek J."/>
            <person name="Van de Peer Y."/>
            <person name="Friml J."/>
            <person name="Beilby M."/>
            <person name="Dolan L."/>
            <person name="Kohara Y."/>
            <person name="Sugano S."/>
            <person name="Fujiyama A."/>
            <person name="Delaux P.-M."/>
            <person name="Quint M."/>
            <person name="TheiBen G."/>
            <person name="Hagemann M."/>
            <person name="Harholt J."/>
            <person name="Dunand C."/>
            <person name="Zachgo S."/>
            <person name="Langdale J."/>
            <person name="Maumus F."/>
            <person name="Straeten D.V.D."/>
            <person name="Gould S.B."/>
            <person name="Rensing S.A."/>
        </authorList>
    </citation>
    <scope>NUCLEOTIDE SEQUENCE [LARGE SCALE GENOMIC DNA]</scope>
    <source>
        <strain evidence="6 7">S276</strain>
    </source>
</reference>
<dbReference type="PANTHER" id="PTHR11771">
    <property type="entry name" value="LIPOXYGENASE"/>
    <property type="match status" value="1"/>
</dbReference>
<dbReference type="Gene3D" id="3.10.450.60">
    <property type="match status" value="1"/>
</dbReference>
<dbReference type="SUPFAM" id="SSF48484">
    <property type="entry name" value="Lipoxigenase"/>
    <property type="match status" value="1"/>
</dbReference>
<comment type="caution">
    <text evidence="6">The sequence shown here is derived from an EMBL/GenBank/DDBJ whole genome shotgun (WGS) entry which is preliminary data.</text>
</comment>
<protein>
    <recommendedName>
        <fullName evidence="5">Lipoxygenase domain-containing protein</fullName>
    </recommendedName>
</protein>
<dbReference type="PROSITE" id="PS51393">
    <property type="entry name" value="LIPOXYGENASE_3"/>
    <property type="match status" value="1"/>
</dbReference>
<evidence type="ECO:0000256" key="2">
    <source>
        <dbReference type="ARBA" id="ARBA00022964"/>
    </source>
</evidence>
<name>A0A388LZ91_CHABU</name>
<dbReference type="GO" id="GO:0034440">
    <property type="term" value="P:lipid oxidation"/>
    <property type="evidence" value="ECO:0007669"/>
    <property type="project" value="InterPro"/>
</dbReference>
<dbReference type="GO" id="GO:0046872">
    <property type="term" value="F:metal ion binding"/>
    <property type="evidence" value="ECO:0007669"/>
    <property type="project" value="UniProtKB-KW"/>
</dbReference>
<sequence>MEATAMTGLVTNSALPARRSAFSPSSVAAGVDRQKKTAACARHAKLQHTSAAGRVVGHSYLSYRVAVLPSIDTSASLSRADADGKRFFHGDERIESRRDERSQIDSRRDSRRPTLHDRSLRIQATLSTPSTTSSVQGIDRTVGTKSATIRITTGNNLNDGMLGKARIVIIGDGKEDEDGPRAPPSSTGTSWFGTSIDGYDLGFQLWKSGSTMSVTINDLPRNVNPTVILLYNDSPQDKWFVRKVEVETEAYTADGGGNNGKLTSYVFPCHSFVVSGNKPRTFFLGNSLLPSQTPPMLASLYREGALDDQMITYQFEEYNDLSLPKELADRSNPFFRPRLRPYPKRQADRPGGVPVDDNFDLSKNYDFLGAGSAAIAKSAIADPLAISTNTQWRTVGGLTAALFGGPGGFKVPAVLKSGVDWKSDKEFGRQTVAGLDPMEIRSIEALPEDFSVTEAELGSALPSGLSLAGALKAKRVFMTDFSFLEPFMQYVNRPPSLLRSSRHLYAPRCLFLRDDNDDLVAIAVQLERGGNVYTRAKDKSSGKWQWTLAKAYVASAESGTHQVGRHFLECHAVCEVYLIALRRRISEWHPLFKLLIPHFRFTMTINFLARRLLINAGTIIETTFTLGSKAMEASAEMFKSWRFKDQALPENLKKRGVYDKSVLPYYPYRDTGMLIWNAMHKYALGYLKIYYGQGEDAKQAIANDKELERWWADVKFGLSKSESTVSEEEDWPAMETLEDLAFICTTIMWTTSAQHAAINFSQYDYSAFAPNRPSEMRKPMPASVDEKAFMSVMPLPRDQVMVMSTVDLLSRYSEDEEYIGRLDQTAYDWLVDPAAREVYKEFSADLDEAEKIIDQMNEEDKAKGRLPYKYLFPRTNRAEFGSRSDTPFGTEGITNSISI</sequence>
<dbReference type="InterPro" id="IPR000907">
    <property type="entry name" value="LipOase"/>
</dbReference>